<comment type="subcellular location">
    <subcellularLocation>
        <location evidence="1">Cell membrane</location>
        <topology evidence="1">Multi-pass membrane protein</topology>
    </subcellularLocation>
</comment>
<proteinExistence type="predicted"/>
<accession>K9XT46</accession>
<evidence type="ECO:0000256" key="3">
    <source>
        <dbReference type="ARBA" id="ARBA00022670"/>
    </source>
</evidence>
<dbReference type="STRING" id="111780.Sta7437_1672"/>
<evidence type="ECO:0000256" key="5">
    <source>
        <dbReference type="ARBA" id="ARBA00022801"/>
    </source>
</evidence>
<feature type="transmembrane region" description="Helical" evidence="8">
    <location>
        <begin position="253"/>
        <end position="269"/>
    </location>
</feature>
<protein>
    <submittedName>
        <fullName evidence="9">Exosortase</fullName>
    </submittedName>
</protein>
<keyword evidence="4 8" id="KW-0812">Transmembrane</keyword>
<dbReference type="HOGENOM" id="CLU_077354_0_0_3"/>
<dbReference type="NCBIfam" id="TIGR03763">
    <property type="entry name" value="cyanoexo_CrtA"/>
    <property type="match status" value="1"/>
</dbReference>
<dbReference type="GO" id="GO:0006508">
    <property type="term" value="P:proteolysis"/>
    <property type="evidence" value="ECO:0007669"/>
    <property type="project" value="UniProtKB-KW"/>
</dbReference>
<feature type="transmembrane region" description="Helical" evidence="8">
    <location>
        <begin position="210"/>
        <end position="233"/>
    </location>
</feature>
<feature type="transmembrane region" description="Helical" evidence="8">
    <location>
        <begin position="184"/>
        <end position="203"/>
    </location>
</feature>
<reference evidence="10" key="1">
    <citation type="journal article" date="2013" name="Proc. Natl. Acad. Sci. U.S.A.">
        <title>Improving the coverage of the cyanobacterial phylum using diversity-driven genome sequencing.</title>
        <authorList>
            <person name="Shih P.M."/>
            <person name="Wu D."/>
            <person name="Latifi A."/>
            <person name="Axen S.D."/>
            <person name="Fewer D.P."/>
            <person name="Talla E."/>
            <person name="Calteau A."/>
            <person name="Cai F."/>
            <person name="Tandeau de Marsac N."/>
            <person name="Rippka R."/>
            <person name="Herdman M."/>
            <person name="Sivonen K."/>
            <person name="Coursin T."/>
            <person name="Laurent T."/>
            <person name="Goodwin L."/>
            <person name="Nolan M."/>
            <person name="Davenport K.W."/>
            <person name="Han C.S."/>
            <person name="Rubin E.M."/>
            <person name="Eisen J.A."/>
            <person name="Woyke T."/>
            <person name="Gugger M."/>
            <person name="Kerfeld C.A."/>
        </authorList>
    </citation>
    <scope>NUCLEOTIDE SEQUENCE [LARGE SCALE GENOMIC DNA]</scope>
    <source>
        <strain evidence="10">ATCC 29371 / PCC 7437</strain>
    </source>
</reference>
<keyword evidence="5" id="KW-0378">Hydrolase</keyword>
<sequence>MIELRNKIKLQYNGFWLLTITSLLIALNWYIVKYDSASLIFWCAALSIIWRNRNNYSFDSNIFSTIIGLLLITWVLLRCILLSNEYSDILTRIYPLVSVFGICFLATKITKVTQYWRTILIVSLTGIPFEHIFKLLSPTQTISILDAKISRLILWYLGFDVTQTDNFVFLPTGSIEIAGRCSSFNLLWLMWQFCLVIYLCFTLKKSQRILLGFWATVIALVVNGIRLCLMALLVANNHQEAFEYWHGSSGAEVFTTIAILLFALVHWLLSRQKQQQKEDLSKLYES</sequence>
<feature type="transmembrane region" description="Helical" evidence="8">
    <location>
        <begin position="62"/>
        <end position="81"/>
    </location>
</feature>
<keyword evidence="3" id="KW-0645">Protease</keyword>
<keyword evidence="2" id="KW-1003">Cell membrane</keyword>
<dbReference type="KEGG" id="scs:Sta7437_1672"/>
<name>K9XT46_STAC7</name>
<dbReference type="eggNOG" id="ENOG502ZA1F">
    <property type="taxonomic scope" value="Bacteria"/>
</dbReference>
<dbReference type="NCBIfam" id="TIGR04178">
    <property type="entry name" value="exo_archaeo"/>
    <property type="match status" value="1"/>
</dbReference>
<dbReference type="Proteomes" id="UP000010473">
    <property type="component" value="Chromosome"/>
</dbReference>
<dbReference type="AlphaFoldDB" id="K9XT46"/>
<feature type="transmembrane region" description="Helical" evidence="8">
    <location>
        <begin position="12"/>
        <end position="32"/>
    </location>
</feature>
<keyword evidence="6 8" id="KW-1133">Transmembrane helix</keyword>
<evidence type="ECO:0000256" key="7">
    <source>
        <dbReference type="ARBA" id="ARBA00023136"/>
    </source>
</evidence>
<organism evidence="9 10">
    <name type="scientific">Stanieria cyanosphaera (strain ATCC 29371 / PCC 7437)</name>
    <dbReference type="NCBI Taxonomy" id="111780"/>
    <lineage>
        <taxon>Bacteria</taxon>
        <taxon>Bacillati</taxon>
        <taxon>Cyanobacteriota</taxon>
        <taxon>Cyanophyceae</taxon>
        <taxon>Pleurocapsales</taxon>
        <taxon>Dermocarpellaceae</taxon>
        <taxon>Stanieria</taxon>
    </lineage>
</organism>
<evidence type="ECO:0000256" key="4">
    <source>
        <dbReference type="ARBA" id="ARBA00022692"/>
    </source>
</evidence>
<dbReference type="InterPro" id="IPR019127">
    <property type="entry name" value="Exosortase"/>
</dbReference>
<evidence type="ECO:0000256" key="1">
    <source>
        <dbReference type="ARBA" id="ARBA00004651"/>
    </source>
</evidence>
<dbReference type="InterPro" id="IPR026392">
    <property type="entry name" value="Exo/Archaeosortase_dom"/>
</dbReference>
<dbReference type="GO" id="GO:0008233">
    <property type="term" value="F:peptidase activity"/>
    <property type="evidence" value="ECO:0007669"/>
    <property type="project" value="UniProtKB-KW"/>
</dbReference>
<evidence type="ECO:0000256" key="2">
    <source>
        <dbReference type="ARBA" id="ARBA00022475"/>
    </source>
</evidence>
<feature type="transmembrane region" description="Helical" evidence="8">
    <location>
        <begin position="93"/>
        <end position="109"/>
    </location>
</feature>
<keyword evidence="7 8" id="KW-0472">Membrane</keyword>
<evidence type="ECO:0000313" key="9">
    <source>
        <dbReference type="EMBL" id="AFZ35234.1"/>
    </source>
</evidence>
<evidence type="ECO:0000313" key="10">
    <source>
        <dbReference type="Proteomes" id="UP000010473"/>
    </source>
</evidence>
<dbReference type="RefSeq" id="WP_015192905.1">
    <property type="nucleotide sequence ID" value="NC_019748.1"/>
</dbReference>
<dbReference type="EMBL" id="CP003653">
    <property type="protein sequence ID" value="AFZ35234.1"/>
    <property type="molecule type" value="Genomic_DNA"/>
</dbReference>
<keyword evidence="10" id="KW-1185">Reference proteome</keyword>
<evidence type="ECO:0000256" key="6">
    <source>
        <dbReference type="ARBA" id="ARBA00022989"/>
    </source>
</evidence>
<dbReference type="InterPro" id="IPR022505">
    <property type="entry name" value="Exosortase_cyanobac"/>
</dbReference>
<evidence type="ECO:0000256" key="8">
    <source>
        <dbReference type="SAM" id="Phobius"/>
    </source>
</evidence>
<gene>
    <name evidence="9" type="ordered locus">Sta7437_1672</name>
</gene>
<dbReference type="GO" id="GO:0005886">
    <property type="term" value="C:plasma membrane"/>
    <property type="evidence" value="ECO:0007669"/>
    <property type="project" value="UniProtKB-SubCell"/>
</dbReference>
<dbReference type="Pfam" id="PF09721">
    <property type="entry name" value="Exosortase_EpsH"/>
    <property type="match status" value="1"/>
</dbReference>